<accession>A0A6G0XBP1</accession>
<keyword evidence="2" id="KW-1185">Reference proteome</keyword>
<dbReference type="PANTHER" id="PTHR31827:SF1">
    <property type="entry name" value="EMB|CAB89363.1"/>
    <property type="match status" value="1"/>
</dbReference>
<dbReference type="AlphaFoldDB" id="A0A6G0XBP1"/>
<evidence type="ECO:0000313" key="1">
    <source>
        <dbReference type="EMBL" id="KAF0737557.1"/>
    </source>
</evidence>
<protein>
    <submittedName>
        <fullName evidence="1">Uncharacterized protein</fullName>
    </submittedName>
</protein>
<sequence length="177" mass="19933">MRVICLFNHCSNFAVHGTGKCSFHKHRSKCSIEDCNNQAVIHTKCVRHGGKRLCQEDGCHRHSRVGRFCQKHGRKTANKHNKPEFGCVTANEHDKPDYDPQNQTRQIKMALDHLLDKPKDDLIASLDGINFDVLSQASAVAHEIDMSILSLLLEPSKSLTRDVEQTSTTYSSIHVDT</sequence>
<dbReference type="PANTHER" id="PTHR31827">
    <property type="entry name" value="EMB|CAB89363.1"/>
    <property type="match status" value="1"/>
</dbReference>
<evidence type="ECO:0000313" key="2">
    <source>
        <dbReference type="Proteomes" id="UP000481153"/>
    </source>
</evidence>
<name>A0A6G0XBP1_9STRA</name>
<gene>
    <name evidence="1" type="ORF">Ae201684_006712</name>
</gene>
<dbReference type="EMBL" id="VJMJ01000084">
    <property type="protein sequence ID" value="KAF0737557.1"/>
    <property type="molecule type" value="Genomic_DNA"/>
</dbReference>
<dbReference type="VEuPathDB" id="FungiDB:AeMF1_011118"/>
<proteinExistence type="predicted"/>
<comment type="caution">
    <text evidence="1">The sequence shown here is derived from an EMBL/GenBank/DDBJ whole genome shotgun (WGS) entry which is preliminary data.</text>
</comment>
<organism evidence="1 2">
    <name type="scientific">Aphanomyces euteiches</name>
    <dbReference type="NCBI Taxonomy" id="100861"/>
    <lineage>
        <taxon>Eukaryota</taxon>
        <taxon>Sar</taxon>
        <taxon>Stramenopiles</taxon>
        <taxon>Oomycota</taxon>
        <taxon>Saprolegniomycetes</taxon>
        <taxon>Saprolegniales</taxon>
        <taxon>Verrucalvaceae</taxon>
        <taxon>Aphanomyces</taxon>
    </lineage>
</organism>
<dbReference type="Proteomes" id="UP000481153">
    <property type="component" value="Unassembled WGS sequence"/>
</dbReference>
<reference evidence="1 2" key="1">
    <citation type="submission" date="2019-07" db="EMBL/GenBank/DDBJ databases">
        <title>Genomics analysis of Aphanomyces spp. identifies a new class of oomycete effector associated with host adaptation.</title>
        <authorList>
            <person name="Gaulin E."/>
        </authorList>
    </citation>
    <scope>NUCLEOTIDE SEQUENCE [LARGE SCALE GENOMIC DNA]</scope>
    <source>
        <strain evidence="1 2">ATCC 201684</strain>
    </source>
</reference>